<dbReference type="SMART" id="SM00382">
    <property type="entry name" value="AAA"/>
    <property type="match status" value="1"/>
</dbReference>
<feature type="domain" description="ABC transmembrane type-1" evidence="9">
    <location>
        <begin position="25"/>
        <end position="311"/>
    </location>
</feature>
<evidence type="ECO:0000259" key="9">
    <source>
        <dbReference type="PROSITE" id="PS50929"/>
    </source>
</evidence>
<dbReference type="InterPro" id="IPR003593">
    <property type="entry name" value="AAA+_ATPase"/>
</dbReference>
<keyword evidence="4 10" id="KW-0067">ATP-binding</keyword>
<gene>
    <name evidence="10" type="ORF">GCM10023168_24120</name>
</gene>
<proteinExistence type="predicted"/>
<evidence type="ECO:0000259" key="8">
    <source>
        <dbReference type="PROSITE" id="PS50893"/>
    </source>
</evidence>
<evidence type="ECO:0000256" key="1">
    <source>
        <dbReference type="ARBA" id="ARBA00004651"/>
    </source>
</evidence>
<evidence type="ECO:0000256" key="3">
    <source>
        <dbReference type="ARBA" id="ARBA00022741"/>
    </source>
</evidence>
<dbReference type="SUPFAM" id="SSF90123">
    <property type="entry name" value="ABC transporter transmembrane region"/>
    <property type="match status" value="1"/>
</dbReference>
<dbReference type="Gene3D" id="1.20.1560.10">
    <property type="entry name" value="ABC transporter type 1, transmembrane domain"/>
    <property type="match status" value="1"/>
</dbReference>
<dbReference type="Pfam" id="PF00005">
    <property type="entry name" value="ABC_tran"/>
    <property type="match status" value="1"/>
</dbReference>
<dbReference type="GO" id="GO:0005524">
    <property type="term" value="F:ATP binding"/>
    <property type="evidence" value="ECO:0007669"/>
    <property type="project" value="UniProtKB-KW"/>
</dbReference>
<dbReference type="InterPro" id="IPR003439">
    <property type="entry name" value="ABC_transporter-like_ATP-bd"/>
</dbReference>
<evidence type="ECO:0000256" key="4">
    <source>
        <dbReference type="ARBA" id="ARBA00022840"/>
    </source>
</evidence>
<keyword evidence="6 7" id="KW-0472">Membrane</keyword>
<evidence type="ECO:0000313" key="10">
    <source>
        <dbReference type="EMBL" id="GAA4407735.1"/>
    </source>
</evidence>
<dbReference type="InterPro" id="IPR039421">
    <property type="entry name" value="Type_1_exporter"/>
</dbReference>
<reference evidence="11" key="1">
    <citation type="journal article" date="2019" name="Int. J. Syst. Evol. Microbiol.">
        <title>The Global Catalogue of Microorganisms (GCM) 10K type strain sequencing project: providing services to taxonomists for standard genome sequencing and annotation.</title>
        <authorList>
            <consortium name="The Broad Institute Genomics Platform"/>
            <consortium name="The Broad Institute Genome Sequencing Center for Infectious Disease"/>
            <person name="Wu L."/>
            <person name="Ma J."/>
        </authorList>
    </citation>
    <scope>NUCLEOTIDE SEQUENCE [LARGE SCALE GENOMIC DNA]</scope>
    <source>
        <strain evidence="11">JCM 17809</strain>
    </source>
</reference>
<feature type="transmembrane region" description="Helical" evidence="7">
    <location>
        <begin position="136"/>
        <end position="163"/>
    </location>
</feature>
<feature type="transmembrane region" description="Helical" evidence="7">
    <location>
        <begin position="255"/>
        <end position="276"/>
    </location>
</feature>
<dbReference type="PANTHER" id="PTHR24221:SF654">
    <property type="entry name" value="ATP-BINDING CASSETTE SUB-FAMILY B MEMBER 6"/>
    <property type="match status" value="1"/>
</dbReference>
<dbReference type="Gene3D" id="3.40.50.300">
    <property type="entry name" value="P-loop containing nucleotide triphosphate hydrolases"/>
    <property type="match status" value="1"/>
</dbReference>
<keyword evidence="3" id="KW-0547">Nucleotide-binding</keyword>
<organism evidence="10 11">
    <name type="scientific">Fodinibacter luteus</name>
    <dbReference type="NCBI Taxonomy" id="552064"/>
    <lineage>
        <taxon>Bacteria</taxon>
        <taxon>Bacillati</taxon>
        <taxon>Actinomycetota</taxon>
        <taxon>Actinomycetes</taxon>
        <taxon>Micrococcales</taxon>
        <taxon>Intrasporangiaceae</taxon>
        <taxon>Fodinibacter (ex Wang et al. 2009)</taxon>
    </lineage>
</organism>
<evidence type="ECO:0000256" key="7">
    <source>
        <dbReference type="SAM" id="Phobius"/>
    </source>
</evidence>
<dbReference type="InterPro" id="IPR036640">
    <property type="entry name" value="ABC1_TM_sf"/>
</dbReference>
<dbReference type="InterPro" id="IPR027417">
    <property type="entry name" value="P-loop_NTPase"/>
</dbReference>
<dbReference type="PROSITE" id="PS50929">
    <property type="entry name" value="ABC_TM1F"/>
    <property type="match status" value="1"/>
</dbReference>
<accession>A0ABP8KI98</accession>
<dbReference type="PANTHER" id="PTHR24221">
    <property type="entry name" value="ATP-BINDING CASSETTE SUB-FAMILY B"/>
    <property type="match status" value="1"/>
</dbReference>
<feature type="domain" description="ABC transporter" evidence="8">
    <location>
        <begin position="344"/>
        <end position="578"/>
    </location>
</feature>
<sequence length="587" mass="61528">MRSAGVSGGSRVLRDLLSRYRGRVALLAGTSFVGALLEALFLVMITGVAMALVAGEDRVGPILGHSVGIRTSLALGGVLLMVRLAVNLLGVRISAHLTADVTADQRHILSTAYLRASWATQQAEPTGQLQTLLTGFVAAATNAVSTFTIGVVALLSLVAFLGTGLAVDAAATGAVLVALAVVGTILVPLRRRIRQRSWASAGASLDFATSVSELGALGLEMQTFGVRQRFADRIDELNHETTETQRRVQTLTGSLGPIYIALAYAAVLVGVAVLTIVGSGDLAVIGAVILLMLRSLSYGQQLASAAGSIAANAPFLDRIHATVKRYQASPAATGDVIPAAVTPLEARDLNFEYLPGRPALSGVSFRIDTGDIVGVIGPSGAGKSTLAQLLLGLLEPLHGSLRAGGRDLREVDRDWWSERIAFVAQDAALFTGTVAENIRFFRDGISDEAVRRAAMQANVLSDIEALPHGFQTHLGERGSQLSGGQRQRLSIARALAGGPQLLVLDEPTSALDGRSEALIRDTLGSLHGEVTVVIIAHRMSTLDICDRIMVIEGGRMTAFSSPSILRKDSHFYQNAMAVAGISAGAES</sequence>
<evidence type="ECO:0000256" key="6">
    <source>
        <dbReference type="ARBA" id="ARBA00023136"/>
    </source>
</evidence>
<comment type="caution">
    <text evidence="10">The sequence shown here is derived from an EMBL/GenBank/DDBJ whole genome shotgun (WGS) entry which is preliminary data.</text>
</comment>
<dbReference type="PROSITE" id="PS00211">
    <property type="entry name" value="ABC_TRANSPORTER_1"/>
    <property type="match status" value="1"/>
</dbReference>
<protein>
    <submittedName>
        <fullName evidence="10">ABC transporter ATP-binding protein/permease</fullName>
    </submittedName>
</protein>
<feature type="transmembrane region" description="Helical" evidence="7">
    <location>
        <begin position="67"/>
        <end position="86"/>
    </location>
</feature>
<feature type="transmembrane region" description="Helical" evidence="7">
    <location>
        <begin position="24"/>
        <end position="55"/>
    </location>
</feature>
<evidence type="ECO:0000313" key="11">
    <source>
        <dbReference type="Proteomes" id="UP001500945"/>
    </source>
</evidence>
<dbReference type="PROSITE" id="PS50893">
    <property type="entry name" value="ABC_TRANSPORTER_2"/>
    <property type="match status" value="1"/>
</dbReference>
<evidence type="ECO:0000256" key="2">
    <source>
        <dbReference type="ARBA" id="ARBA00022692"/>
    </source>
</evidence>
<dbReference type="Proteomes" id="UP001500945">
    <property type="component" value="Unassembled WGS sequence"/>
</dbReference>
<evidence type="ECO:0000256" key="5">
    <source>
        <dbReference type="ARBA" id="ARBA00022989"/>
    </source>
</evidence>
<comment type="subcellular location">
    <subcellularLocation>
        <location evidence="1">Cell membrane</location>
        <topology evidence="1">Multi-pass membrane protein</topology>
    </subcellularLocation>
</comment>
<keyword evidence="2 7" id="KW-0812">Transmembrane</keyword>
<keyword evidence="5 7" id="KW-1133">Transmembrane helix</keyword>
<name>A0ABP8KI98_9MICO</name>
<dbReference type="EMBL" id="BAABGM010000015">
    <property type="protein sequence ID" value="GAA4407735.1"/>
    <property type="molecule type" value="Genomic_DNA"/>
</dbReference>
<dbReference type="InterPro" id="IPR011527">
    <property type="entry name" value="ABC1_TM_dom"/>
</dbReference>
<keyword evidence="11" id="KW-1185">Reference proteome</keyword>
<dbReference type="SUPFAM" id="SSF52540">
    <property type="entry name" value="P-loop containing nucleoside triphosphate hydrolases"/>
    <property type="match status" value="1"/>
</dbReference>
<dbReference type="InterPro" id="IPR017871">
    <property type="entry name" value="ABC_transporter-like_CS"/>
</dbReference>
<feature type="transmembrane region" description="Helical" evidence="7">
    <location>
        <begin position="169"/>
        <end position="189"/>
    </location>
</feature>